<dbReference type="Gene3D" id="3.20.20.370">
    <property type="entry name" value="Glycoside hydrolase/deacetylase"/>
    <property type="match status" value="1"/>
</dbReference>
<dbReference type="PANTHER" id="PTHR10587:SF133">
    <property type="entry name" value="CHITIN DEACETYLASE 1-RELATED"/>
    <property type="match status" value="1"/>
</dbReference>
<name>A0AAU7V7H9_9ACTO</name>
<dbReference type="SUPFAM" id="SSF88713">
    <property type="entry name" value="Glycoside hydrolase/deacetylase"/>
    <property type="match status" value="1"/>
</dbReference>
<evidence type="ECO:0000313" key="6">
    <source>
        <dbReference type="EMBL" id="XBW08234.1"/>
    </source>
</evidence>
<dbReference type="EMBL" id="CP138335">
    <property type="protein sequence ID" value="XBW08234.1"/>
    <property type="molecule type" value="Genomic_DNA"/>
</dbReference>
<feature type="region of interest" description="Disordered" evidence="3">
    <location>
        <begin position="26"/>
        <end position="53"/>
    </location>
</feature>
<proteinExistence type="predicted"/>
<dbReference type="GO" id="GO:0016810">
    <property type="term" value="F:hydrolase activity, acting on carbon-nitrogen (but not peptide) bonds"/>
    <property type="evidence" value="ECO:0007669"/>
    <property type="project" value="InterPro"/>
</dbReference>
<dbReference type="GO" id="GO:0016020">
    <property type="term" value="C:membrane"/>
    <property type="evidence" value="ECO:0007669"/>
    <property type="project" value="TreeGrafter"/>
</dbReference>
<dbReference type="KEGG" id="sapp:SAC06_01355"/>
<gene>
    <name evidence="6" type="ORF">SAC06_01355</name>
</gene>
<evidence type="ECO:0000256" key="3">
    <source>
        <dbReference type="SAM" id="MobiDB-lite"/>
    </source>
</evidence>
<evidence type="ECO:0000256" key="1">
    <source>
        <dbReference type="ARBA" id="ARBA00022723"/>
    </source>
</evidence>
<keyword evidence="4" id="KW-0732">Signal</keyword>
<organism evidence="6">
    <name type="scientific">Scrofimicrobium appendicitidis</name>
    <dbReference type="NCBI Taxonomy" id="3079930"/>
    <lineage>
        <taxon>Bacteria</taxon>
        <taxon>Bacillati</taxon>
        <taxon>Actinomycetota</taxon>
        <taxon>Actinomycetes</taxon>
        <taxon>Actinomycetales</taxon>
        <taxon>Actinomycetaceae</taxon>
        <taxon>Scrofimicrobium</taxon>
    </lineage>
</organism>
<reference evidence="6" key="1">
    <citation type="submission" date="2023-11" db="EMBL/GenBank/DDBJ databases">
        <title>Scrofimicrobium hongkongense sp. nov., isolated from a patient with peritonitis.</title>
        <authorList>
            <person name="Lao H.Y."/>
            <person name="Wong A.Y.P."/>
            <person name="Ng T.L."/>
            <person name="Wong R.Y.L."/>
            <person name="Yau M.C.Y."/>
            <person name="Lam J.Y.W."/>
            <person name="Siu G.K.H."/>
        </authorList>
    </citation>
    <scope>NUCLEOTIDE SEQUENCE</scope>
    <source>
        <strain evidence="6">R131</strain>
    </source>
</reference>
<dbReference type="GO" id="GO:0005975">
    <property type="term" value="P:carbohydrate metabolic process"/>
    <property type="evidence" value="ECO:0007669"/>
    <property type="project" value="InterPro"/>
</dbReference>
<evidence type="ECO:0000256" key="2">
    <source>
        <dbReference type="ARBA" id="ARBA00022801"/>
    </source>
</evidence>
<dbReference type="PROSITE" id="PS51257">
    <property type="entry name" value="PROKAR_LIPOPROTEIN"/>
    <property type="match status" value="1"/>
</dbReference>
<evidence type="ECO:0000256" key="4">
    <source>
        <dbReference type="SAM" id="SignalP"/>
    </source>
</evidence>
<dbReference type="InterPro" id="IPR050248">
    <property type="entry name" value="Polysacc_deacetylase_ArnD"/>
</dbReference>
<dbReference type="PANTHER" id="PTHR10587">
    <property type="entry name" value="GLYCOSYL TRANSFERASE-RELATED"/>
    <property type="match status" value="1"/>
</dbReference>
<dbReference type="PROSITE" id="PS51677">
    <property type="entry name" value="NODB"/>
    <property type="match status" value="1"/>
</dbReference>
<keyword evidence="2" id="KW-0378">Hydrolase</keyword>
<accession>A0AAU7V7H9</accession>
<keyword evidence="1" id="KW-0479">Metal-binding</keyword>
<dbReference type="RefSeq" id="WP_350258433.1">
    <property type="nucleotide sequence ID" value="NZ_CP138335.1"/>
</dbReference>
<dbReference type="GO" id="GO:0046872">
    <property type="term" value="F:metal ion binding"/>
    <property type="evidence" value="ECO:0007669"/>
    <property type="project" value="UniProtKB-KW"/>
</dbReference>
<dbReference type="Pfam" id="PF01522">
    <property type="entry name" value="Polysacc_deac_1"/>
    <property type="match status" value="1"/>
</dbReference>
<feature type="chain" id="PRO_5043369558" evidence="4">
    <location>
        <begin position="27"/>
        <end position="519"/>
    </location>
</feature>
<dbReference type="InterPro" id="IPR011330">
    <property type="entry name" value="Glyco_hydro/deAcase_b/a-brl"/>
</dbReference>
<feature type="domain" description="NodB homology" evidence="5">
    <location>
        <begin position="329"/>
        <end position="502"/>
    </location>
</feature>
<protein>
    <submittedName>
        <fullName evidence="6">Polysaccharide deacetylase family protein</fullName>
    </submittedName>
</protein>
<feature type="signal peptide" evidence="4">
    <location>
        <begin position="1"/>
        <end position="26"/>
    </location>
</feature>
<dbReference type="AlphaFoldDB" id="A0AAU7V7H9"/>
<dbReference type="InterPro" id="IPR002509">
    <property type="entry name" value="NODB_dom"/>
</dbReference>
<feature type="compositionally biased region" description="Pro residues" evidence="3">
    <location>
        <begin position="41"/>
        <end position="50"/>
    </location>
</feature>
<sequence>MIRRRWMTGILLVALTATLSACTATAPRSGQSDAEGHPDQPRPTAPPLPPLTVLDASYPAAGVSVPGLRGQRILNSAGISARWADLPGAKEFNRKLAEVVKQQIEALTAELGTDYTPEAPPAPAGLSDRGCVPGSTFRSAEQIVSDPDLAPPGTALTIVCDPVLAAGPHFGERLRFIRSHGGQVTSDTVETLYTETGTDRVAREAELLDAERLPDLYQQAEKLAAPIGQLTGALTPPEGAPLLRDHVSAIQFGPDGSLLLTVDQGFFAAHPRREDAPPPTPFSLRLSPQLAQKYLTDLGRAIASSIAQPWAGTPQVNAGQAFVDCDLVPCLALTFDDGPSSNTPQLLQDLAAHDSAATFFLIGKNVAALPQVVADEVAAGHQLGNHTWGHPSLTKLPLEAASKEISDTTAAIVSASGVSPALVRPPYGDWNQVLQERIQLPFVLWDIDTQDWREPPEEDLIRSAATDPDPGDIVLMHDIHATTTAAIPKILAQLRDRGFTLVTIDQLFDGAVPEVAYSR</sequence>
<evidence type="ECO:0000259" key="5">
    <source>
        <dbReference type="PROSITE" id="PS51677"/>
    </source>
</evidence>